<gene>
    <name evidence="4" type="ORF">H7F51_07050</name>
</gene>
<dbReference type="InterPro" id="IPR036513">
    <property type="entry name" value="STAS_dom_sf"/>
</dbReference>
<dbReference type="InterPro" id="IPR003658">
    <property type="entry name" value="Anti-sigma_ant"/>
</dbReference>
<keyword evidence="5" id="KW-1185">Reference proteome</keyword>
<evidence type="ECO:0000313" key="5">
    <source>
        <dbReference type="Proteomes" id="UP000566813"/>
    </source>
</evidence>
<dbReference type="InterPro" id="IPR002645">
    <property type="entry name" value="STAS_dom"/>
</dbReference>
<dbReference type="EMBL" id="JACLAW010000004">
    <property type="protein sequence ID" value="MBC2665271.1"/>
    <property type="molecule type" value="Genomic_DNA"/>
</dbReference>
<dbReference type="PANTHER" id="PTHR33495">
    <property type="entry name" value="ANTI-SIGMA FACTOR ANTAGONIST TM_1081-RELATED-RELATED"/>
    <property type="match status" value="1"/>
</dbReference>
<evidence type="ECO:0000256" key="1">
    <source>
        <dbReference type="ARBA" id="ARBA00009013"/>
    </source>
</evidence>
<dbReference type="RefSeq" id="WP_185663524.1">
    <property type="nucleotide sequence ID" value="NZ_JACLAW010000004.1"/>
</dbReference>
<dbReference type="Gene3D" id="3.30.750.24">
    <property type="entry name" value="STAS domain"/>
    <property type="match status" value="1"/>
</dbReference>
<dbReference type="CDD" id="cd07043">
    <property type="entry name" value="STAS_anti-anti-sigma_factors"/>
    <property type="match status" value="1"/>
</dbReference>
<dbReference type="SUPFAM" id="SSF52091">
    <property type="entry name" value="SpoIIaa-like"/>
    <property type="match status" value="1"/>
</dbReference>
<dbReference type="NCBIfam" id="TIGR00377">
    <property type="entry name" value="ant_ant_sig"/>
    <property type="match status" value="1"/>
</dbReference>
<evidence type="ECO:0000313" key="4">
    <source>
        <dbReference type="EMBL" id="MBC2665271.1"/>
    </source>
</evidence>
<comment type="caution">
    <text evidence="4">The sequence shown here is derived from an EMBL/GenBank/DDBJ whole genome shotgun (WGS) entry which is preliminary data.</text>
</comment>
<dbReference type="PROSITE" id="PS50801">
    <property type="entry name" value="STAS"/>
    <property type="match status" value="1"/>
</dbReference>
<dbReference type="AlphaFoldDB" id="A0A7X1FQT9"/>
<dbReference type="GO" id="GO:0043856">
    <property type="term" value="F:anti-sigma factor antagonist activity"/>
    <property type="evidence" value="ECO:0007669"/>
    <property type="project" value="InterPro"/>
</dbReference>
<dbReference type="Proteomes" id="UP000566813">
    <property type="component" value="Unassembled WGS sequence"/>
</dbReference>
<comment type="similarity">
    <text evidence="1 2">Belongs to the anti-sigma-factor antagonist family.</text>
</comment>
<reference evidence="4 5" key="1">
    <citation type="submission" date="2020-08" db="EMBL/GenBank/DDBJ databases">
        <title>The genome sequence of type strain Novosphingobium flavum NBRC 111647.</title>
        <authorList>
            <person name="Liu Y."/>
        </authorList>
    </citation>
    <scope>NUCLEOTIDE SEQUENCE [LARGE SCALE GENOMIC DNA]</scope>
    <source>
        <strain evidence="4 5">NBRC 111647</strain>
    </source>
</reference>
<feature type="domain" description="STAS" evidence="3">
    <location>
        <begin position="1"/>
        <end position="110"/>
    </location>
</feature>
<evidence type="ECO:0000259" key="3">
    <source>
        <dbReference type="PROSITE" id="PS50801"/>
    </source>
</evidence>
<accession>A0A7X1FQT9</accession>
<proteinExistence type="inferred from homology"/>
<evidence type="ECO:0000256" key="2">
    <source>
        <dbReference type="RuleBase" id="RU003749"/>
    </source>
</evidence>
<protein>
    <recommendedName>
        <fullName evidence="2">Anti-sigma factor antagonist</fullName>
    </recommendedName>
</protein>
<organism evidence="4 5">
    <name type="scientific">Novosphingobium flavum</name>
    <dbReference type="NCBI Taxonomy" id="1778672"/>
    <lineage>
        <taxon>Bacteria</taxon>
        <taxon>Pseudomonadati</taxon>
        <taxon>Pseudomonadota</taxon>
        <taxon>Alphaproteobacteria</taxon>
        <taxon>Sphingomonadales</taxon>
        <taxon>Sphingomonadaceae</taxon>
        <taxon>Novosphingobium</taxon>
    </lineage>
</organism>
<dbReference type="Pfam" id="PF01740">
    <property type="entry name" value="STAS"/>
    <property type="match status" value="1"/>
</dbReference>
<sequence>MEFVVSEVSGVTKAALEGRLDTANVDRVEQSLTASILPLGRHTMIDLTKVTFIASLGIRMLLSLARSLARHKARLVMFGASPHVLEILETTALSDIIPQYASEGEAIAAISS</sequence>
<name>A0A7X1FQT9_9SPHN</name>